<sequence length="57" mass="6456">MFAYENPLSKGVILADEIGLGKTIEAGFLSLQKPKLQTQWAIPKNHRNTSYNHIIME</sequence>
<organism evidence="1">
    <name type="scientific">Candidatus Thiothrix putei</name>
    <dbReference type="NCBI Taxonomy" id="3080811"/>
    <lineage>
        <taxon>Bacteria</taxon>
        <taxon>Pseudomonadati</taxon>
        <taxon>Pseudomonadota</taxon>
        <taxon>Gammaproteobacteria</taxon>
        <taxon>Thiotrichales</taxon>
        <taxon>Thiotrichaceae</taxon>
        <taxon>Thiothrix</taxon>
    </lineage>
</organism>
<accession>A0AA95HCJ9</accession>
<proteinExistence type="predicted"/>
<dbReference type="Proteomes" id="UP001301326">
    <property type="component" value="Chromosome"/>
</dbReference>
<evidence type="ECO:0008006" key="2">
    <source>
        <dbReference type="Google" id="ProtNLM"/>
    </source>
</evidence>
<name>A0AA95HCJ9_9GAMM</name>
<reference evidence="1" key="2">
    <citation type="submission" date="2023-04" db="EMBL/GenBank/DDBJ databases">
        <authorList>
            <person name="Beletskiy A.V."/>
            <person name="Mardanov A.V."/>
            <person name="Ravin N.V."/>
        </authorList>
    </citation>
    <scope>NUCLEOTIDE SEQUENCE</scope>
    <source>
        <strain evidence="1">GKL-02</strain>
    </source>
</reference>
<dbReference type="EMBL" id="CP124756">
    <property type="protein sequence ID" value="WGZ94947.1"/>
    <property type="molecule type" value="Genomic_DNA"/>
</dbReference>
<evidence type="ECO:0000313" key="1">
    <source>
        <dbReference type="EMBL" id="WGZ94947.1"/>
    </source>
</evidence>
<dbReference type="Gene3D" id="3.40.50.10810">
    <property type="entry name" value="Tandem AAA-ATPase domain"/>
    <property type="match status" value="1"/>
</dbReference>
<gene>
    <name evidence="1" type="ORF">QJT81_02885</name>
</gene>
<reference evidence="1" key="1">
    <citation type="journal article" date="2023" name="Int. J. Mol. Sci.">
        <title>Metagenomics Revealed a New Genus 'Candidatus Thiocaldithrix dubininis' gen. nov., sp. nov. and a New Species 'Candidatus Thiothrix putei' sp. nov. in the Family Thiotrichaceae, Some Members of Which Have Traits of Both Na+- and H+-Motive Energetics.</title>
        <authorList>
            <person name="Ravin N.V."/>
            <person name="Muntyan M.S."/>
            <person name="Smolyakov D.D."/>
            <person name="Rudenko T.S."/>
            <person name="Beletsky A.V."/>
            <person name="Mardanov A.V."/>
            <person name="Grabovich M.Y."/>
        </authorList>
    </citation>
    <scope>NUCLEOTIDE SEQUENCE</scope>
    <source>
        <strain evidence="1">GKL-02</strain>
    </source>
</reference>
<dbReference type="AlphaFoldDB" id="A0AA95HCJ9"/>
<protein>
    <recommendedName>
        <fullName evidence="2">SNF2 N-terminal domain-containing protein</fullName>
    </recommendedName>
</protein>
<dbReference type="KEGG" id="tput:QJT81_02885"/>
<dbReference type="InterPro" id="IPR038718">
    <property type="entry name" value="SNF2-like_sf"/>
</dbReference>